<reference evidence="2" key="1">
    <citation type="journal article" date="2019" name="Int. J. Syst. Evol. Microbiol.">
        <title>The Global Catalogue of Microorganisms (GCM) 10K type strain sequencing project: providing services to taxonomists for standard genome sequencing and annotation.</title>
        <authorList>
            <consortium name="The Broad Institute Genomics Platform"/>
            <consortium name="The Broad Institute Genome Sequencing Center for Infectious Disease"/>
            <person name="Wu L."/>
            <person name="Ma J."/>
        </authorList>
    </citation>
    <scope>NUCLEOTIDE SEQUENCE [LARGE SCALE GENOMIC DNA]</scope>
    <source>
        <strain evidence="2">KCTC 23713</strain>
    </source>
</reference>
<accession>A0ABQ3HH67</accession>
<protein>
    <submittedName>
        <fullName evidence="1">Uncharacterized protein</fullName>
    </submittedName>
</protein>
<gene>
    <name evidence="1" type="ORF">GCM10011419_28480</name>
</gene>
<dbReference type="Proteomes" id="UP000662678">
    <property type="component" value="Unassembled WGS sequence"/>
</dbReference>
<dbReference type="RefSeq" id="WP_189354787.1">
    <property type="nucleotide sequence ID" value="NZ_BMYP01000061.1"/>
</dbReference>
<sequence>MTTDIKITPDQHYTRSEIIQIGEEAKPVLFRFKKSTLRKLLLEKKFPPPINPNSTGVKYWLGKDLLEFKACFDSGKLNDFVPRQYRVVKNDLAPELWDGQTDHPPMPKIIPPPK</sequence>
<evidence type="ECO:0000313" key="2">
    <source>
        <dbReference type="Proteomes" id="UP000662678"/>
    </source>
</evidence>
<name>A0ABQ3HH67_9NEIS</name>
<evidence type="ECO:0000313" key="1">
    <source>
        <dbReference type="EMBL" id="GHD81847.1"/>
    </source>
</evidence>
<comment type="caution">
    <text evidence="1">The sequence shown here is derived from an EMBL/GenBank/DDBJ whole genome shotgun (WGS) entry which is preliminary data.</text>
</comment>
<dbReference type="EMBL" id="BMYP01000061">
    <property type="protein sequence ID" value="GHD81847.1"/>
    <property type="molecule type" value="Genomic_DNA"/>
</dbReference>
<organism evidence="1 2">
    <name type="scientific">Vogesella fluminis</name>
    <dbReference type="NCBI Taxonomy" id="1069161"/>
    <lineage>
        <taxon>Bacteria</taxon>
        <taxon>Pseudomonadati</taxon>
        <taxon>Pseudomonadota</taxon>
        <taxon>Betaproteobacteria</taxon>
        <taxon>Neisseriales</taxon>
        <taxon>Chromobacteriaceae</taxon>
        <taxon>Vogesella</taxon>
    </lineage>
</organism>
<proteinExistence type="predicted"/>
<keyword evidence="2" id="KW-1185">Reference proteome</keyword>